<dbReference type="CDD" id="cd00051">
    <property type="entry name" value="EFh"/>
    <property type="match status" value="2"/>
</dbReference>
<dbReference type="OrthoDB" id="26525at2759"/>
<dbReference type="Pfam" id="PF13499">
    <property type="entry name" value="EF-hand_7"/>
    <property type="match status" value="2"/>
</dbReference>
<reference evidence="4 5" key="1">
    <citation type="journal article" date="2017" name="Nat. Ecol. Evol.">
        <title>Scallop genome provides insights into evolution of bilaterian karyotype and development.</title>
        <authorList>
            <person name="Wang S."/>
            <person name="Zhang J."/>
            <person name="Jiao W."/>
            <person name="Li J."/>
            <person name="Xun X."/>
            <person name="Sun Y."/>
            <person name="Guo X."/>
            <person name="Huan P."/>
            <person name="Dong B."/>
            <person name="Zhang L."/>
            <person name="Hu X."/>
            <person name="Sun X."/>
            <person name="Wang J."/>
            <person name="Zhao C."/>
            <person name="Wang Y."/>
            <person name="Wang D."/>
            <person name="Huang X."/>
            <person name="Wang R."/>
            <person name="Lv J."/>
            <person name="Li Y."/>
            <person name="Zhang Z."/>
            <person name="Liu B."/>
            <person name="Lu W."/>
            <person name="Hui Y."/>
            <person name="Liang J."/>
            <person name="Zhou Z."/>
            <person name="Hou R."/>
            <person name="Li X."/>
            <person name="Liu Y."/>
            <person name="Li H."/>
            <person name="Ning X."/>
            <person name="Lin Y."/>
            <person name="Zhao L."/>
            <person name="Xing Q."/>
            <person name="Dou J."/>
            <person name="Li Y."/>
            <person name="Mao J."/>
            <person name="Guo H."/>
            <person name="Dou H."/>
            <person name="Li T."/>
            <person name="Mu C."/>
            <person name="Jiang W."/>
            <person name="Fu Q."/>
            <person name="Fu X."/>
            <person name="Miao Y."/>
            <person name="Liu J."/>
            <person name="Yu Q."/>
            <person name="Li R."/>
            <person name="Liao H."/>
            <person name="Li X."/>
            <person name="Kong Y."/>
            <person name="Jiang Z."/>
            <person name="Chourrout D."/>
            <person name="Li R."/>
            <person name="Bao Z."/>
        </authorList>
    </citation>
    <scope>NUCLEOTIDE SEQUENCE [LARGE SCALE GENOMIC DNA]</scope>
    <source>
        <strain evidence="4 5">PY_sf001</strain>
    </source>
</reference>
<evidence type="ECO:0000256" key="2">
    <source>
        <dbReference type="ARBA" id="ARBA00022837"/>
    </source>
</evidence>
<name>A0A210R5W0_MIZYE</name>
<dbReference type="PANTHER" id="PTHR23048:SF0">
    <property type="entry name" value="CALMODULIN LIKE 3"/>
    <property type="match status" value="1"/>
</dbReference>
<keyword evidence="1" id="KW-0677">Repeat</keyword>
<dbReference type="GO" id="GO:0016460">
    <property type="term" value="C:myosin II complex"/>
    <property type="evidence" value="ECO:0007669"/>
    <property type="project" value="TreeGrafter"/>
</dbReference>
<dbReference type="PANTHER" id="PTHR23048">
    <property type="entry name" value="MYOSIN LIGHT CHAIN 1, 3"/>
    <property type="match status" value="1"/>
</dbReference>
<dbReference type="InterPro" id="IPR050230">
    <property type="entry name" value="CALM/Myosin/TropC-like"/>
</dbReference>
<evidence type="ECO:0000256" key="1">
    <source>
        <dbReference type="ARBA" id="ARBA00022737"/>
    </source>
</evidence>
<dbReference type="GO" id="GO:0005509">
    <property type="term" value="F:calcium ion binding"/>
    <property type="evidence" value="ECO:0007669"/>
    <property type="project" value="InterPro"/>
</dbReference>
<dbReference type="Proteomes" id="UP000242188">
    <property type="component" value="Unassembled WGS sequence"/>
</dbReference>
<keyword evidence="2" id="KW-0106">Calcium</keyword>
<feature type="domain" description="EF-hand" evidence="3">
    <location>
        <begin position="80"/>
        <end position="115"/>
    </location>
</feature>
<gene>
    <name evidence="4" type="ORF">KP79_PYT09599</name>
</gene>
<dbReference type="PROSITE" id="PS50222">
    <property type="entry name" value="EF_HAND_2"/>
    <property type="match status" value="4"/>
</dbReference>
<evidence type="ECO:0000313" key="4">
    <source>
        <dbReference type="EMBL" id="OWF56439.1"/>
    </source>
</evidence>
<dbReference type="AlphaFoldDB" id="A0A210R5W0"/>
<dbReference type="InterPro" id="IPR018247">
    <property type="entry name" value="EF_Hand_1_Ca_BS"/>
</dbReference>
<dbReference type="InterPro" id="IPR002048">
    <property type="entry name" value="EF_hand_dom"/>
</dbReference>
<dbReference type="EMBL" id="NEDP02000201">
    <property type="protein sequence ID" value="OWF56439.1"/>
    <property type="molecule type" value="Genomic_DNA"/>
</dbReference>
<accession>A0A210R5W0</accession>
<feature type="domain" description="EF-hand" evidence="3">
    <location>
        <begin position="43"/>
        <end position="78"/>
    </location>
</feature>
<evidence type="ECO:0000313" key="5">
    <source>
        <dbReference type="Proteomes" id="UP000242188"/>
    </source>
</evidence>
<dbReference type="SUPFAM" id="SSF47473">
    <property type="entry name" value="EF-hand"/>
    <property type="match status" value="1"/>
</dbReference>
<sequence>MDTLTAEQYREFKEAFDLFDKDGDGSINSKELASMMLSMGQVPTDAEVRHFIEQVDCSGNGCIDLPEFITLMMKDGIDAYSKKQLLEAFRVFDKDMKGFLTVNQVREALTTLGEALTFDEVEELIHSADKNDDGNINYKKFVEMMNS</sequence>
<organism evidence="4 5">
    <name type="scientific">Mizuhopecten yessoensis</name>
    <name type="common">Japanese scallop</name>
    <name type="synonym">Patinopecten yessoensis</name>
    <dbReference type="NCBI Taxonomy" id="6573"/>
    <lineage>
        <taxon>Eukaryota</taxon>
        <taxon>Metazoa</taxon>
        <taxon>Spiralia</taxon>
        <taxon>Lophotrochozoa</taxon>
        <taxon>Mollusca</taxon>
        <taxon>Bivalvia</taxon>
        <taxon>Autobranchia</taxon>
        <taxon>Pteriomorphia</taxon>
        <taxon>Pectinida</taxon>
        <taxon>Pectinoidea</taxon>
        <taxon>Pectinidae</taxon>
        <taxon>Mizuhopecten</taxon>
    </lineage>
</organism>
<feature type="domain" description="EF-hand" evidence="3">
    <location>
        <begin position="7"/>
        <end position="42"/>
    </location>
</feature>
<feature type="domain" description="EF-hand" evidence="3">
    <location>
        <begin position="116"/>
        <end position="147"/>
    </location>
</feature>
<dbReference type="PROSITE" id="PS00018">
    <property type="entry name" value="EF_HAND_1"/>
    <property type="match status" value="2"/>
</dbReference>
<dbReference type="InterPro" id="IPR011992">
    <property type="entry name" value="EF-hand-dom_pair"/>
</dbReference>
<dbReference type="STRING" id="6573.A0A210R5W0"/>
<keyword evidence="5" id="KW-1185">Reference proteome</keyword>
<comment type="caution">
    <text evidence="4">The sequence shown here is derived from an EMBL/GenBank/DDBJ whole genome shotgun (WGS) entry which is preliminary data.</text>
</comment>
<proteinExistence type="predicted"/>
<dbReference type="Gene3D" id="1.10.238.10">
    <property type="entry name" value="EF-hand"/>
    <property type="match status" value="2"/>
</dbReference>
<dbReference type="FunFam" id="1.10.238.10:FF:000527">
    <property type="entry name" value="Calmodulin-3"/>
    <property type="match status" value="1"/>
</dbReference>
<dbReference type="SMART" id="SM00054">
    <property type="entry name" value="EFh"/>
    <property type="match status" value="4"/>
</dbReference>
<protein>
    <submittedName>
        <fullName evidence="4">Calmodulin-2</fullName>
    </submittedName>
</protein>
<evidence type="ECO:0000259" key="3">
    <source>
        <dbReference type="PROSITE" id="PS50222"/>
    </source>
</evidence>